<dbReference type="AlphaFoldDB" id="A0AAV5LZQ4"/>
<name>A0AAV5LZQ4_9ROSI</name>
<organism evidence="1 2">
    <name type="scientific">Rubroshorea leprosula</name>
    <dbReference type="NCBI Taxonomy" id="152421"/>
    <lineage>
        <taxon>Eukaryota</taxon>
        <taxon>Viridiplantae</taxon>
        <taxon>Streptophyta</taxon>
        <taxon>Embryophyta</taxon>
        <taxon>Tracheophyta</taxon>
        <taxon>Spermatophyta</taxon>
        <taxon>Magnoliopsida</taxon>
        <taxon>eudicotyledons</taxon>
        <taxon>Gunneridae</taxon>
        <taxon>Pentapetalae</taxon>
        <taxon>rosids</taxon>
        <taxon>malvids</taxon>
        <taxon>Malvales</taxon>
        <taxon>Dipterocarpaceae</taxon>
        <taxon>Rubroshorea</taxon>
    </lineage>
</organism>
<accession>A0AAV5LZQ4</accession>
<comment type="caution">
    <text evidence="1">The sequence shown here is derived from an EMBL/GenBank/DDBJ whole genome shotgun (WGS) entry which is preliminary data.</text>
</comment>
<sequence>MNQMADLVQKLSSELRSGLRPTYDNFMGFFYAIDWKNAAKLRQDYPTPLSPPLLSISKDIELARAMITSSKSSLFALSRSDVLYEDEWLMAVNKPQGIYYENVLGSVPRLLSDLAKLGRINEGLFLCFSFSLSILCCGLA</sequence>
<evidence type="ECO:0000313" key="1">
    <source>
        <dbReference type="EMBL" id="GKV43010.1"/>
    </source>
</evidence>
<dbReference type="EMBL" id="BPVZ01000164">
    <property type="protein sequence ID" value="GKV43010.1"/>
    <property type="molecule type" value="Genomic_DNA"/>
</dbReference>
<evidence type="ECO:0000313" key="2">
    <source>
        <dbReference type="Proteomes" id="UP001054252"/>
    </source>
</evidence>
<evidence type="ECO:0008006" key="3">
    <source>
        <dbReference type="Google" id="ProtNLM"/>
    </source>
</evidence>
<dbReference type="Proteomes" id="UP001054252">
    <property type="component" value="Unassembled WGS sequence"/>
</dbReference>
<keyword evidence="2" id="KW-1185">Reference proteome</keyword>
<gene>
    <name evidence="1" type="ORF">SLEP1_g50352</name>
</gene>
<proteinExistence type="predicted"/>
<reference evidence="1 2" key="1">
    <citation type="journal article" date="2021" name="Commun. Biol.">
        <title>The genome of Shorea leprosula (Dipterocarpaceae) highlights the ecological relevance of drought in aseasonal tropical rainforests.</title>
        <authorList>
            <person name="Ng K.K.S."/>
            <person name="Kobayashi M.J."/>
            <person name="Fawcett J.A."/>
            <person name="Hatakeyama M."/>
            <person name="Paape T."/>
            <person name="Ng C.H."/>
            <person name="Ang C.C."/>
            <person name="Tnah L.H."/>
            <person name="Lee C.T."/>
            <person name="Nishiyama T."/>
            <person name="Sese J."/>
            <person name="O'Brien M.J."/>
            <person name="Copetti D."/>
            <person name="Mohd Noor M.I."/>
            <person name="Ong R.C."/>
            <person name="Putra M."/>
            <person name="Sireger I.Z."/>
            <person name="Indrioko S."/>
            <person name="Kosugi Y."/>
            <person name="Izuno A."/>
            <person name="Isagi Y."/>
            <person name="Lee S.L."/>
            <person name="Shimizu K.K."/>
        </authorList>
    </citation>
    <scope>NUCLEOTIDE SEQUENCE [LARGE SCALE GENOMIC DNA]</scope>
    <source>
        <strain evidence="1">214</strain>
    </source>
</reference>
<protein>
    <recommendedName>
        <fullName evidence="3">Pseudouridine synthase RsuA/RluA-like domain-containing protein</fullName>
    </recommendedName>
</protein>